<feature type="region of interest" description="Disordered" evidence="1">
    <location>
        <begin position="762"/>
        <end position="785"/>
    </location>
</feature>
<feature type="compositionally biased region" description="Basic and acidic residues" evidence="1">
    <location>
        <begin position="189"/>
        <end position="208"/>
    </location>
</feature>
<reference evidence="3" key="3">
    <citation type="submission" date="2020-05" db="UniProtKB">
        <authorList>
            <consortium name="EnsemblMetazoa"/>
        </authorList>
    </citation>
    <scope>IDENTIFICATION</scope>
    <source>
        <strain evidence="3">Jacobina</strain>
    </source>
</reference>
<name>A0A1B0EXS3_LUTLO</name>
<dbReference type="EMBL" id="AJWK01014111">
    <property type="status" value="NOT_ANNOTATED_CDS"/>
    <property type="molecule type" value="Genomic_DNA"/>
</dbReference>
<feature type="compositionally biased region" description="Basic and acidic residues" evidence="1">
    <location>
        <begin position="353"/>
        <end position="408"/>
    </location>
</feature>
<keyword evidence="4" id="KW-1185">Reference proteome</keyword>
<sequence length="1163" mass="132229">MEVSSAKAAVLDMQKYEGLLLEPPTKDVFYLPRPAYKTPQEHYYVRHITKINISDVNSQVEHDPEGAAHQGAEKNATSNCSRDKTPDRNNNTNCSFYLPRPAYKTPQEHYYVRHITKINISDVNSQVEHDPEGAAHQGAEKNEEWIKKKKTELTTTRQIETRVKRQVILEDGKVVDDSGPMVSTNTTEDTEKQESHTTERRDLGEDESKGALEAIDMAKGVTLLGHTAAPLNGVVREVKEKKIVSREEREELLETEDVKHLGDFSDEVYVKAANSGVDNIKDVLYSPESRQQLVPIGCRVVHQSAKSHKVVDTEDTDLQQRAQRDGTLVTEKKRTTEHEEIFDEDVPAEEDDDRHSTGSHEKVTTKESSQRVYKSRDEQAIEDVVDGKVVAREMKYVAETQDIERDGPQEDPADWDSLSDRIRKARRRGKTLLQQHREAILDGERKDALTKRPLDFDQEEETRKQETNKWLESHFGSDSSRDSRNGDVDIENVQVEPTKKTFFNVTIKSTPNANPPHASPQSPVQNNFHHPPSQKMKAPSPPENRKYFQGISNWAERKDTTPTRVFSGNAFREELKGTVERNRRLRQPINGSVERINGDNTYSHAKKISTYRSGEQDDDIVYVVAPKNTYHYRRQSPDRPVEYVYRENGGYHREIRPMPNGVTYFQEEETPERPEEPHPVAPQRKRALERKMKMMYQSNDIVEDEKPQNRSASPVSSTIRGRYGKPSPPPRATSPAHKNKVSTAIGNSLRKLVGKIAERKAKLKTKRSMSPPQQPPQQQRGGHTNGEYQQYDEYIDSHIEQAPHVVHRSAVVGDIRRDRVLERRSSGDIADQPTMVSPKQRFYLGEDPYGSSIYGRENKYDGAQRPVQRRSSYKVYPDEEIYRNGRIYSPYQTNTSTLGRFSASTNQLRTPTYATSSSQTLPRKLEHRPAHSSTINVSIVNTVAPSQNTGPAKPARSYKALNRSKSLNVHAIGETNGTPSFKSNPHLNLKSPSIVSMISRSQRDLRPVGTPTREVDTQKSIFLRGLQEQAPELYRTLHGEDEMSPVRSNYTRFSVERAPRNGDLRTRSPVTINKDTASIIRRGSSSTDDYSETYNYTTRNGDPRRPSITNTTQNFSKKTIPGKGVVESSKTKSVTTSRYIPDLHNSHLLNKRVIEVRGSSPRH</sequence>
<evidence type="ECO:0000313" key="3">
    <source>
        <dbReference type="EnsemblMetazoa" id="LLOJ004517-PA"/>
    </source>
</evidence>
<dbReference type="EMBL" id="AJWK01014108">
    <property type="status" value="NOT_ANNOTATED_CDS"/>
    <property type="molecule type" value="Genomic_DNA"/>
</dbReference>
<feature type="region of interest" description="Disordered" evidence="1">
    <location>
        <begin position="61"/>
        <end position="93"/>
    </location>
</feature>
<feature type="compositionally biased region" description="Basic and acidic residues" evidence="1">
    <location>
        <begin position="330"/>
        <end position="339"/>
    </location>
</feature>
<feature type="compositionally biased region" description="Polar residues" evidence="1">
    <location>
        <begin position="501"/>
        <end position="512"/>
    </location>
</feature>
<dbReference type="VEuPathDB" id="VectorBase:LLOJ004517"/>
<dbReference type="VEuPathDB" id="VectorBase:LLONM1_007928"/>
<dbReference type="EMBL" id="AJWK01014112">
    <property type="status" value="NOT_ANNOTATED_CDS"/>
    <property type="molecule type" value="Genomic_DNA"/>
</dbReference>
<dbReference type="EMBL" id="AJWK01014114">
    <property type="status" value="NOT_ANNOTATED_CDS"/>
    <property type="molecule type" value="Genomic_DNA"/>
</dbReference>
<evidence type="ECO:0000313" key="2">
    <source>
        <dbReference type="EMBL" id="MBC1170195.1"/>
    </source>
</evidence>
<feature type="region of interest" description="Disordered" evidence="1">
    <location>
        <begin position="1083"/>
        <end position="1132"/>
    </location>
</feature>
<feature type="region of interest" description="Disordered" evidence="1">
    <location>
        <begin position="434"/>
        <end position="543"/>
    </location>
</feature>
<feature type="compositionally biased region" description="Low complexity" evidence="1">
    <location>
        <begin position="1122"/>
        <end position="1132"/>
    </location>
</feature>
<feature type="region of interest" description="Disordered" evidence="1">
    <location>
        <begin position="175"/>
        <end position="208"/>
    </location>
</feature>
<dbReference type="EMBL" id="AJWK01014110">
    <property type="status" value="NOT_ANNOTATED_CDS"/>
    <property type="molecule type" value="Genomic_DNA"/>
</dbReference>
<protein>
    <submittedName>
        <fullName evidence="2">Putative chascon</fullName>
    </submittedName>
</protein>
<evidence type="ECO:0000313" key="4">
    <source>
        <dbReference type="Proteomes" id="UP000092461"/>
    </source>
</evidence>
<dbReference type="EMBL" id="AJWK01014113">
    <property type="status" value="NOT_ANNOTATED_CDS"/>
    <property type="molecule type" value="Genomic_DNA"/>
</dbReference>
<feature type="compositionally biased region" description="Polar residues" evidence="1">
    <location>
        <begin position="519"/>
        <end position="528"/>
    </location>
</feature>
<dbReference type="EMBL" id="AJWK01014109">
    <property type="status" value="NOT_ANNOTATED_CDS"/>
    <property type="molecule type" value="Genomic_DNA"/>
</dbReference>
<dbReference type="EMBL" id="AJWK01014115">
    <property type="status" value="NOT_ANNOTATED_CDS"/>
    <property type="molecule type" value="Genomic_DNA"/>
</dbReference>
<reference evidence="4" key="1">
    <citation type="submission" date="2012-05" db="EMBL/GenBank/DDBJ databases">
        <title>Whole Genome Assembly of Lutzomyia longipalpis.</title>
        <authorList>
            <person name="Richards S."/>
            <person name="Qu C."/>
            <person name="Dillon R."/>
            <person name="Worley K."/>
            <person name="Scherer S."/>
            <person name="Batterton M."/>
            <person name="Taylor A."/>
            <person name="Hawes A."/>
            <person name="Hernandez B."/>
            <person name="Kovar C."/>
            <person name="Mandapat C."/>
            <person name="Pham C."/>
            <person name="Qu C."/>
            <person name="Jing C."/>
            <person name="Bess C."/>
            <person name="Bandaranaike D."/>
            <person name="Ngo D."/>
            <person name="Ongeri F."/>
            <person name="Arias F."/>
            <person name="Lara F."/>
            <person name="Weissenberger G."/>
            <person name="Kamau G."/>
            <person name="Han H."/>
            <person name="Shen H."/>
            <person name="Dinh H."/>
            <person name="Khalil I."/>
            <person name="Jones J."/>
            <person name="Shafer J."/>
            <person name="Jayaseelan J."/>
            <person name="Quiroz J."/>
            <person name="Blankenburg K."/>
            <person name="Nguyen L."/>
            <person name="Jackson L."/>
            <person name="Francisco L."/>
            <person name="Tang L.-Y."/>
            <person name="Pu L.-L."/>
            <person name="Perales L."/>
            <person name="Lorensuhewa L."/>
            <person name="Munidasa M."/>
            <person name="Coyle M."/>
            <person name="Taylor M."/>
            <person name="Puazo M."/>
            <person name="Firestine M."/>
            <person name="Scheel M."/>
            <person name="Javaid M."/>
            <person name="Wang M."/>
            <person name="Li M."/>
            <person name="Tabassum N."/>
            <person name="Saada N."/>
            <person name="Osuji N."/>
            <person name="Aqrawi P."/>
            <person name="Fu Q."/>
            <person name="Thornton R."/>
            <person name="Raj R."/>
            <person name="Goodspeed R."/>
            <person name="Mata R."/>
            <person name="Najjar R."/>
            <person name="Gubbala S."/>
            <person name="Lee S."/>
            <person name="Denson S."/>
            <person name="Patil S."/>
            <person name="Macmil S."/>
            <person name="Qi S."/>
            <person name="Matskevitch T."/>
            <person name="Palculict T."/>
            <person name="Mathew T."/>
            <person name="Vee V."/>
            <person name="Velamala V."/>
            <person name="Korchina V."/>
            <person name="Cai W."/>
            <person name="Liu W."/>
            <person name="Dai W."/>
            <person name="Zou X."/>
            <person name="Zhu Y."/>
            <person name="Zhang Y."/>
            <person name="Wu Y.-Q."/>
            <person name="Xin Y."/>
            <person name="Nazarath L."/>
            <person name="Kovar C."/>
            <person name="Han Y."/>
            <person name="Muzny D."/>
            <person name="Gibbs R."/>
        </authorList>
    </citation>
    <scope>NUCLEOTIDE SEQUENCE [LARGE SCALE GENOMIC DNA]</scope>
    <source>
        <strain evidence="4">Jacobina</strain>
    </source>
</reference>
<reference evidence="2" key="2">
    <citation type="journal article" date="2020" name="BMC">
        <title>Leishmania infection induces a limited differential gene expression in the sand fly midgut.</title>
        <authorList>
            <person name="Coutinho-Abreu I.V."/>
            <person name="Serafim T.D."/>
            <person name="Meneses C."/>
            <person name="Kamhawi S."/>
            <person name="Oliveira F."/>
            <person name="Valenzuela J.G."/>
        </authorList>
    </citation>
    <scope>NUCLEOTIDE SEQUENCE</scope>
    <source>
        <strain evidence="2">Jacobina</strain>
        <tissue evidence="2">Midgut</tissue>
    </source>
</reference>
<dbReference type="Proteomes" id="UP000092461">
    <property type="component" value="Unassembled WGS sequence"/>
</dbReference>
<feature type="region of interest" description="Disordered" evidence="1">
    <location>
        <begin position="311"/>
        <end position="419"/>
    </location>
</feature>
<feature type="compositionally biased region" description="Basic and acidic residues" evidence="1">
    <location>
        <begin position="435"/>
        <end position="472"/>
    </location>
</feature>
<feature type="compositionally biased region" description="Polar residues" evidence="1">
    <location>
        <begin position="1083"/>
        <end position="1100"/>
    </location>
</feature>
<feature type="region of interest" description="Disordered" evidence="1">
    <location>
        <begin position="699"/>
        <end position="750"/>
    </location>
</feature>
<organism evidence="3 4">
    <name type="scientific">Lutzomyia longipalpis</name>
    <name type="common">Sand fly</name>
    <dbReference type="NCBI Taxonomy" id="7200"/>
    <lineage>
        <taxon>Eukaryota</taxon>
        <taxon>Metazoa</taxon>
        <taxon>Ecdysozoa</taxon>
        <taxon>Arthropoda</taxon>
        <taxon>Hexapoda</taxon>
        <taxon>Insecta</taxon>
        <taxon>Pterygota</taxon>
        <taxon>Neoptera</taxon>
        <taxon>Endopterygota</taxon>
        <taxon>Diptera</taxon>
        <taxon>Nematocera</taxon>
        <taxon>Psychodoidea</taxon>
        <taxon>Psychodidae</taxon>
        <taxon>Lutzomyia</taxon>
        <taxon>Lutzomyia</taxon>
    </lineage>
</organism>
<dbReference type="EnsemblMetazoa" id="LLOJ004517-RA">
    <property type="protein sequence ID" value="LLOJ004517-PA"/>
    <property type="gene ID" value="LLOJ004517"/>
</dbReference>
<accession>A0A1B0EXS3</accession>
<dbReference type="AlphaFoldDB" id="A0A1B0EXS3"/>
<feature type="compositionally biased region" description="Polar residues" evidence="1">
    <location>
        <begin position="709"/>
        <end position="719"/>
    </location>
</feature>
<feature type="compositionally biased region" description="Polar residues" evidence="1">
    <location>
        <begin position="1107"/>
        <end position="1117"/>
    </location>
</feature>
<proteinExistence type="predicted"/>
<dbReference type="EMBL" id="GITU01001492">
    <property type="protein sequence ID" value="MBC1170195.1"/>
    <property type="molecule type" value="Transcribed_RNA"/>
</dbReference>
<feature type="compositionally biased region" description="Acidic residues" evidence="1">
    <location>
        <begin position="340"/>
        <end position="352"/>
    </location>
</feature>
<evidence type="ECO:0000256" key="1">
    <source>
        <dbReference type="SAM" id="MobiDB-lite"/>
    </source>
</evidence>